<keyword evidence="6" id="KW-1185">Reference proteome</keyword>
<evidence type="ECO:0000313" key="5">
    <source>
        <dbReference type="EMBL" id="MEE6187853.1"/>
    </source>
</evidence>
<sequence length="669" mass="75986">MKKFVLTILISIVSIWNLNAQDALVNTHRSPYAKLWGAGWSNIKFTEGFWRDRFEILNKVMIPSIWNIYTSDTVCYAFQNFKIAAGLEKGAFRGPSFHDGDFYKTLEALAAAYAVTKNEQLDKWMDEAIAVIEKAQRPDGYIYTKNIIEQKTSGVVKMFDDRLSFEAYNFGHLMTAACVHYRATGKKSLLNIAVKAADFLIEFYDKATPEQARNAICPSHYMGLAELYRTTQYSKYLSLLQKLIDIRGTTDGTDDNSDRAPFREMQRIVGHAVRANYLMAGVADLYAENGDETLKTTLDRLWNNIVHTKMYVTGGCGALYDGVSVDGISYNPDTVQRVHQAYGRDYQLPNLTAHNETCANIGNVLWNYRMFLLSGEERYMNIVELALYNSVLSGVSLDGTGYFYTNPLAHNKTFPYILRWSGGRVPYIHISNCCPPNLVRTLAEVGEYMYSVSREGFYINTYSSNNADITLADGSKVSLKQQTDYPWDGNVNIVFTKTPDKSFNVYLRIPNWCENARIYWDGKEEVVKGGQYFALNKKWKQGDKIALELDMPVTLLASHPLVEETRNQVAVKRGPIVYCIESADASEHSVFNVMMPVDANLKPVPTYIANTRIMALEAQLPVLKADHWEGRLYNEVPKTVDTAQIKLIPYFTWANRGLSDMSVWMPIFR</sequence>
<name>A0ABU7RIL5_9BACT</name>
<dbReference type="InterPro" id="IPR049049">
    <property type="entry name" value="Beta-AFase-like_GH127_C"/>
</dbReference>
<dbReference type="Proteomes" id="UP001357452">
    <property type="component" value="Unassembled WGS sequence"/>
</dbReference>
<feature type="chain" id="PRO_5045491220" evidence="1">
    <location>
        <begin position="21"/>
        <end position="669"/>
    </location>
</feature>
<protein>
    <submittedName>
        <fullName evidence="5">Glycoside hydrolase family 127 protein</fullName>
    </submittedName>
</protein>
<dbReference type="InterPro" id="IPR012878">
    <property type="entry name" value="Beta-AFase-like_GH127_cat"/>
</dbReference>
<accession>A0ABU7RIL5</accession>
<evidence type="ECO:0000259" key="4">
    <source>
        <dbReference type="Pfam" id="PF20737"/>
    </source>
</evidence>
<feature type="domain" description="Non-reducing end beta-L-arabinofuranosidase-like GH127 middle" evidence="3">
    <location>
        <begin position="457"/>
        <end position="551"/>
    </location>
</feature>
<keyword evidence="1" id="KW-0732">Signal</keyword>
<evidence type="ECO:0000256" key="1">
    <source>
        <dbReference type="SAM" id="SignalP"/>
    </source>
</evidence>
<dbReference type="GO" id="GO:0016787">
    <property type="term" value="F:hydrolase activity"/>
    <property type="evidence" value="ECO:0007669"/>
    <property type="project" value="UniProtKB-KW"/>
</dbReference>
<proteinExistence type="predicted"/>
<comment type="caution">
    <text evidence="5">The sequence shown here is derived from an EMBL/GenBank/DDBJ whole genome shotgun (WGS) entry which is preliminary data.</text>
</comment>
<dbReference type="Gene3D" id="1.50.10.20">
    <property type="match status" value="1"/>
</dbReference>
<dbReference type="InterPro" id="IPR049174">
    <property type="entry name" value="Beta-AFase-like"/>
</dbReference>
<dbReference type="EMBL" id="JAZGLY010000006">
    <property type="protein sequence ID" value="MEE6187853.1"/>
    <property type="molecule type" value="Genomic_DNA"/>
</dbReference>
<feature type="domain" description="Non-reducing end beta-L-arabinofuranosidase-like GH127 catalytic" evidence="2">
    <location>
        <begin position="42"/>
        <end position="446"/>
    </location>
</feature>
<reference evidence="5 6" key="1">
    <citation type="submission" date="2024-01" db="EMBL/GenBank/DDBJ databases">
        <title>Niabella digestum sp. nov., isolated from waste digestion system.</title>
        <authorList>
            <person name="Zhang L."/>
        </authorList>
    </citation>
    <scope>NUCLEOTIDE SEQUENCE [LARGE SCALE GENOMIC DNA]</scope>
    <source>
        <strain evidence="5 6">A18</strain>
    </source>
</reference>
<dbReference type="SUPFAM" id="SSF48208">
    <property type="entry name" value="Six-hairpin glycosidases"/>
    <property type="match status" value="1"/>
</dbReference>
<dbReference type="PANTHER" id="PTHR43465">
    <property type="entry name" value="DUF1680 DOMAIN PROTEIN (AFU_ORTHOLOGUE AFUA_1G08910)"/>
    <property type="match status" value="1"/>
</dbReference>
<dbReference type="Pfam" id="PF07944">
    <property type="entry name" value="Beta-AFase-like_GH127_cat"/>
    <property type="match status" value="1"/>
</dbReference>
<dbReference type="Pfam" id="PF20736">
    <property type="entry name" value="Glyco_hydro127M"/>
    <property type="match status" value="1"/>
</dbReference>
<organism evidence="5 6">
    <name type="scientific">Niabella digestorum</name>
    <dbReference type="NCBI Taxonomy" id="3117701"/>
    <lineage>
        <taxon>Bacteria</taxon>
        <taxon>Pseudomonadati</taxon>
        <taxon>Bacteroidota</taxon>
        <taxon>Chitinophagia</taxon>
        <taxon>Chitinophagales</taxon>
        <taxon>Chitinophagaceae</taxon>
        <taxon>Niabella</taxon>
    </lineage>
</organism>
<feature type="signal peptide" evidence="1">
    <location>
        <begin position="1"/>
        <end position="20"/>
    </location>
</feature>
<evidence type="ECO:0000313" key="6">
    <source>
        <dbReference type="Proteomes" id="UP001357452"/>
    </source>
</evidence>
<keyword evidence="5" id="KW-0378">Hydrolase</keyword>
<dbReference type="RefSeq" id="WP_330975260.1">
    <property type="nucleotide sequence ID" value="NZ_JAZGLY010000006.1"/>
</dbReference>
<feature type="domain" description="Non-reducing end beta-L-arabinofuranosidase-like GH127 C-terminal" evidence="4">
    <location>
        <begin position="553"/>
        <end position="666"/>
    </location>
</feature>
<dbReference type="Pfam" id="PF20737">
    <property type="entry name" value="Glyco_hydro127C"/>
    <property type="match status" value="1"/>
</dbReference>
<dbReference type="InterPro" id="IPR008928">
    <property type="entry name" value="6-hairpin_glycosidase_sf"/>
</dbReference>
<evidence type="ECO:0000259" key="2">
    <source>
        <dbReference type="Pfam" id="PF07944"/>
    </source>
</evidence>
<dbReference type="PANTHER" id="PTHR43465:SF1">
    <property type="entry name" value="NON-REDUCING END BETA-L-ARABINOFURANOSIDASE"/>
    <property type="match status" value="1"/>
</dbReference>
<evidence type="ECO:0000259" key="3">
    <source>
        <dbReference type="Pfam" id="PF20736"/>
    </source>
</evidence>
<dbReference type="InterPro" id="IPR049046">
    <property type="entry name" value="Beta-AFase-like_GH127_middle"/>
</dbReference>
<gene>
    <name evidence="5" type="ORF">V2H41_11275</name>
</gene>